<feature type="non-terminal residue" evidence="1">
    <location>
        <position position="1"/>
    </location>
</feature>
<sequence>PSTLPETILCNNPQYICYEAKESAIFRGKIQRKLWRQQCFPPCSWRPICISVRAVYGAARVDCACSLRALYIESWSVSITTSWTRRTVITQIYNESKERARVNGFKKQTEILKQKHAEFLEKYKITRNSGEGK</sequence>
<accession>A0AAN8KU86</accession>
<dbReference type="Proteomes" id="UP001356427">
    <property type="component" value="Unassembled WGS sequence"/>
</dbReference>
<comment type="caution">
    <text evidence="1">The sequence shown here is derived from an EMBL/GenBank/DDBJ whole genome shotgun (WGS) entry which is preliminary data.</text>
</comment>
<keyword evidence="2" id="KW-1185">Reference proteome</keyword>
<organism evidence="1 2">
    <name type="scientific">Coregonus suidteri</name>
    <dbReference type="NCBI Taxonomy" id="861788"/>
    <lineage>
        <taxon>Eukaryota</taxon>
        <taxon>Metazoa</taxon>
        <taxon>Chordata</taxon>
        <taxon>Craniata</taxon>
        <taxon>Vertebrata</taxon>
        <taxon>Euteleostomi</taxon>
        <taxon>Actinopterygii</taxon>
        <taxon>Neopterygii</taxon>
        <taxon>Teleostei</taxon>
        <taxon>Protacanthopterygii</taxon>
        <taxon>Salmoniformes</taxon>
        <taxon>Salmonidae</taxon>
        <taxon>Coregoninae</taxon>
        <taxon>Coregonus</taxon>
    </lineage>
</organism>
<name>A0AAN8KU86_9TELE</name>
<proteinExistence type="predicted"/>
<reference evidence="1 2" key="1">
    <citation type="submission" date="2021-04" db="EMBL/GenBank/DDBJ databases">
        <authorList>
            <person name="De Guttry C."/>
            <person name="Zahm M."/>
            <person name="Klopp C."/>
            <person name="Cabau C."/>
            <person name="Louis A."/>
            <person name="Berthelot C."/>
            <person name="Parey E."/>
            <person name="Roest Crollius H."/>
            <person name="Montfort J."/>
            <person name="Robinson-Rechavi M."/>
            <person name="Bucao C."/>
            <person name="Bouchez O."/>
            <person name="Gislard M."/>
            <person name="Lluch J."/>
            <person name="Milhes M."/>
            <person name="Lampietro C."/>
            <person name="Lopez Roques C."/>
            <person name="Donnadieu C."/>
            <person name="Braasch I."/>
            <person name="Desvignes T."/>
            <person name="Postlethwait J."/>
            <person name="Bobe J."/>
            <person name="Wedekind C."/>
            <person name="Guiguen Y."/>
        </authorList>
    </citation>
    <scope>NUCLEOTIDE SEQUENCE [LARGE SCALE GENOMIC DNA]</scope>
    <source>
        <strain evidence="1">Cs_M1</strain>
        <tissue evidence="1">Blood</tissue>
    </source>
</reference>
<gene>
    <name evidence="1" type="ORF">J4Q44_G00311880</name>
</gene>
<dbReference type="AlphaFoldDB" id="A0AAN8KU86"/>
<dbReference type="EMBL" id="JAGTTL010000030">
    <property type="protein sequence ID" value="KAK6298133.1"/>
    <property type="molecule type" value="Genomic_DNA"/>
</dbReference>
<evidence type="ECO:0000313" key="1">
    <source>
        <dbReference type="EMBL" id="KAK6298133.1"/>
    </source>
</evidence>
<protein>
    <submittedName>
        <fullName evidence="1">Uncharacterized protein</fullName>
    </submittedName>
</protein>
<evidence type="ECO:0000313" key="2">
    <source>
        <dbReference type="Proteomes" id="UP001356427"/>
    </source>
</evidence>